<dbReference type="Proteomes" id="UP000054538">
    <property type="component" value="Unassembled WGS sequence"/>
</dbReference>
<dbReference type="EMBL" id="KN825851">
    <property type="protein sequence ID" value="KIK81172.1"/>
    <property type="molecule type" value="Genomic_DNA"/>
</dbReference>
<name>A0A0D0CEL2_9AGAM</name>
<proteinExistence type="predicted"/>
<evidence type="ECO:0000313" key="2">
    <source>
        <dbReference type="Proteomes" id="UP000054538"/>
    </source>
</evidence>
<protein>
    <submittedName>
        <fullName evidence="1">Uncharacterized protein</fullName>
    </submittedName>
</protein>
<dbReference type="InParanoid" id="A0A0D0CEL2"/>
<dbReference type="HOGENOM" id="CLU_3125522_0_0_1"/>
<sequence>MSPDTHLPPGVRRTVLADVPLTGDVKSHVSYAVLHCEFAFKGFVTAVPDR</sequence>
<reference evidence="1 2" key="1">
    <citation type="submission" date="2014-04" db="EMBL/GenBank/DDBJ databases">
        <authorList>
            <consortium name="DOE Joint Genome Institute"/>
            <person name="Kuo A."/>
            <person name="Kohler A."/>
            <person name="Jargeat P."/>
            <person name="Nagy L.G."/>
            <person name="Floudas D."/>
            <person name="Copeland A."/>
            <person name="Barry K.W."/>
            <person name="Cichocki N."/>
            <person name="Veneault-Fourrey C."/>
            <person name="LaButti K."/>
            <person name="Lindquist E.A."/>
            <person name="Lipzen A."/>
            <person name="Lundell T."/>
            <person name="Morin E."/>
            <person name="Murat C."/>
            <person name="Sun H."/>
            <person name="Tunlid A."/>
            <person name="Henrissat B."/>
            <person name="Grigoriev I.V."/>
            <person name="Hibbett D.S."/>
            <person name="Martin F."/>
            <person name="Nordberg H.P."/>
            <person name="Cantor M.N."/>
            <person name="Hua S.X."/>
        </authorList>
    </citation>
    <scope>NUCLEOTIDE SEQUENCE [LARGE SCALE GENOMIC DNA]</scope>
    <source>
        <strain evidence="1 2">Ve08.2h10</strain>
    </source>
</reference>
<gene>
    <name evidence="1" type="ORF">PAXRUDRAFT_833039</name>
</gene>
<accession>A0A0D0CEL2</accession>
<reference evidence="2" key="2">
    <citation type="submission" date="2015-01" db="EMBL/GenBank/DDBJ databases">
        <title>Evolutionary Origins and Diversification of the Mycorrhizal Mutualists.</title>
        <authorList>
            <consortium name="DOE Joint Genome Institute"/>
            <consortium name="Mycorrhizal Genomics Consortium"/>
            <person name="Kohler A."/>
            <person name="Kuo A."/>
            <person name="Nagy L.G."/>
            <person name="Floudas D."/>
            <person name="Copeland A."/>
            <person name="Barry K.W."/>
            <person name="Cichocki N."/>
            <person name="Veneault-Fourrey C."/>
            <person name="LaButti K."/>
            <person name="Lindquist E.A."/>
            <person name="Lipzen A."/>
            <person name="Lundell T."/>
            <person name="Morin E."/>
            <person name="Murat C."/>
            <person name="Riley R."/>
            <person name="Ohm R."/>
            <person name="Sun H."/>
            <person name="Tunlid A."/>
            <person name="Henrissat B."/>
            <person name="Grigoriev I.V."/>
            <person name="Hibbett D.S."/>
            <person name="Martin F."/>
        </authorList>
    </citation>
    <scope>NUCLEOTIDE SEQUENCE [LARGE SCALE GENOMIC DNA]</scope>
    <source>
        <strain evidence="2">Ve08.2h10</strain>
    </source>
</reference>
<dbReference type="AlphaFoldDB" id="A0A0D0CEL2"/>
<organism evidence="1 2">
    <name type="scientific">Paxillus rubicundulus Ve08.2h10</name>
    <dbReference type="NCBI Taxonomy" id="930991"/>
    <lineage>
        <taxon>Eukaryota</taxon>
        <taxon>Fungi</taxon>
        <taxon>Dikarya</taxon>
        <taxon>Basidiomycota</taxon>
        <taxon>Agaricomycotina</taxon>
        <taxon>Agaricomycetes</taxon>
        <taxon>Agaricomycetidae</taxon>
        <taxon>Boletales</taxon>
        <taxon>Paxilineae</taxon>
        <taxon>Paxillaceae</taxon>
        <taxon>Paxillus</taxon>
    </lineage>
</organism>
<keyword evidence="2" id="KW-1185">Reference proteome</keyword>
<evidence type="ECO:0000313" key="1">
    <source>
        <dbReference type="EMBL" id="KIK81172.1"/>
    </source>
</evidence>